<name>A0A6P2RVT9_9BURK</name>
<feature type="signal peptide" evidence="8">
    <location>
        <begin position="1"/>
        <end position="24"/>
    </location>
</feature>
<evidence type="ECO:0000256" key="2">
    <source>
        <dbReference type="ARBA" id="ARBA00008163"/>
    </source>
</evidence>
<evidence type="ECO:0000256" key="4">
    <source>
        <dbReference type="ARBA" id="ARBA00022692"/>
    </source>
</evidence>
<reference evidence="9 10" key="1">
    <citation type="submission" date="2019-09" db="EMBL/GenBank/DDBJ databases">
        <authorList>
            <person name="Depoorter E."/>
        </authorList>
    </citation>
    <scope>NUCLEOTIDE SEQUENCE [LARGE SCALE GENOMIC DNA]</scope>
    <source>
        <strain evidence="9">LMG 30113</strain>
    </source>
</reference>
<dbReference type="InterPro" id="IPR005017">
    <property type="entry name" value="OMPP1/FadL/TodX"/>
</dbReference>
<protein>
    <submittedName>
        <fullName evidence="9">Outer membrane protein P1</fullName>
    </submittedName>
</protein>
<evidence type="ECO:0000313" key="9">
    <source>
        <dbReference type="EMBL" id="VWC41652.1"/>
    </source>
</evidence>
<dbReference type="RefSeq" id="WP_034199878.1">
    <property type="nucleotide sequence ID" value="NZ_CABVQD010000043.1"/>
</dbReference>
<dbReference type="AlphaFoldDB" id="A0A6P2RVT9"/>
<keyword evidence="4" id="KW-0812">Transmembrane</keyword>
<dbReference type="PANTHER" id="PTHR35093:SF8">
    <property type="entry name" value="OUTER MEMBRANE PROTEIN NMB0088-RELATED"/>
    <property type="match status" value="1"/>
</dbReference>
<keyword evidence="5 8" id="KW-0732">Signal</keyword>
<dbReference type="EMBL" id="CABVQD010000043">
    <property type="protein sequence ID" value="VWC41652.1"/>
    <property type="molecule type" value="Genomic_DNA"/>
</dbReference>
<keyword evidence="3" id="KW-1134">Transmembrane beta strand</keyword>
<evidence type="ECO:0000256" key="7">
    <source>
        <dbReference type="ARBA" id="ARBA00023237"/>
    </source>
</evidence>
<dbReference type="GO" id="GO:0015483">
    <property type="term" value="F:long-chain fatty acid transporting porin activity"/>
    <property type="evidence" value="ECO:0007669"/>
    <property type="project" value="TreeGrafter"/>
</dbReference>
<keyword evidence="6" id="KW-0472">Membrane</keyword>
<evidence type="ECO:0000256" key="6">
    <source>
        <dbReference type="ARBA" id="ARBA00023136"/>
    </source>
</evidence>
<accession>A0A6P2RVT9</accession>
<proteinExistence type="inferred from homology"/>
<evidence type="ECO:0000313" key="10">
    <source>
        <dbReference type="Proteomes" id="UP000494330"/>
    </source>
</evidence>
<dbReference type="PANTHER" id="PTHR35093">
    <property type="entry name" value="OUTER MEMBRANE PROTEIN NMB0088-RELATED"/>
    <property type="match status" value="1"/>
</dbReference>
<keyword evidence="10" id="KW-1185">Reference proteome</keyword>
<organism evidence="9 10">
    <name type="scientific">Burkholderia paludis</name>
    <dbReference type="NCBI Taxonomy" id="1506587"/>
    <lineage>
        <taxon>Bacteria</taxon>
        <taxon>Pseudomonadati</taxon>
        <taxon>Pseudomonadota</taxon>
        <taxon>Betaproteobacteria</taxon>
        <taxon>Burkholderiales</taxon>
        <taxon>Burkholderiaceae</taxon>
        <taxon>Burkholderia</taxon>
        <taxon>Burkholderia cepacia complex</taxon>
    </lineage>
</organism>
<dbReference type="Pfam" id="PF03349">
    <property type="entry name" value="Toluene_X"/>
    <property type="match status" value="1"/>
</dbReference>
<feature type="chain" id="PRO_5044427052" evidence="8">
    <location>
        <begin position="25"/>
        <end position="460"/>
    </location>
</feature>
<keyword evidence="7" id="KW-0998">Cell outer membrane</keyword>
<gene>
    <name evidence="9" type="primary">ompP1</name>
    <name evidence="9" type="ORF">BPA30113_06964</name>
</gene>
<evidence type="ECO:0000256" key="5">
    <source>
        <dbReference type="ARBA" id="ARBA00022729"/>
    </source>
</evidence>
<comment type="subcellular location">
    <subcellularLocation>
        <location evidence="1">Cell outer membrane</location>
        <topology evidence="1">Multi-pass membrane protein</topology>
    </subcellularLocation>
</comment>
<dbReference type="Proteomes" id="UP000494330">
    <property type="component" value="Unassembled WGS sequence"/>
</dbReference>
<sequence>MKGSYVALSIGYLFAQLSSPTARAQDAFNFSAYGATSLAMGGTAAANNIGLSGVMVNPATLALVGDGNYAQVGAGVVVANIKARNEATGEIADSRSRGRNNGPYFAPDLTYLWRYGRYAVGIGAFASSGVGAEYDTGSFISRTTTNGVDTGLSNFSRLMVFKIPLSAAYQVTDKLTVGGAVEAVWGAANMGLLFDASQLGLLAAQGRLSGALLPSLIGMPGLSGAQLQFSNNKIAGGAAEAWGVSGKLGLTYQATPRTRVGLAYQFKTHMGDLSGHALVTAVSASAGNIPIGGTVSLVDFQMPASVTAGISHDLTNRLTVAADFQRVFWHDVMKDLRVRFSQDGSGQDLTLALPLNYRDTNVFSVGLQYRYDASWVFRGGFHYAQEATSSPGLVAIIPSTPTTSLTAGGAYTFNRGGTIDFAVGYSLPKRVFSSGGIGSSVPISVTDSMFHVACSYTARF</sequence>
<dbReference type="Gene3D" id="2.40.160.60">
    <property type="entry name" value="Outer membrane protein transport protein (OMPP1/FadL/TodX)"/>
    <property type="match status" value="1"/>
</dbReference>
<evidence type="ECO:0000256" key="8">
    <source>
        <dbReference type="SAM" id="SignalP"/>
    </source>
</evidence>
<dbReference type="SUPFAM" id="SSF56935">
    <property type="entry name" value="Porins"/>
    <property type="match status" value="1"/>
</dbReference>
<evidence type="ECO:0000256" key="3">
    <source>
        <dbReference type="ARBA" id="ARBA00022452"/>
    </source>
</evidence>
<evidence type="ECO:0000256" key="1">
    <source>
        <dbReference type="ARBA" id="ARBA00004571"/>
    </source>
</evidence>
<dbReference type="GO" id="GO:0009279">
    <property type="term" value="C:cell outer membrane"/>
    <property type="evidence" value="ECO:0007669"/>
    <property type="project" value="UniProtKB-SubCell"/>
</dbReference>
<comment type="similarity">
    <text evidence="2">Belongs to the OmpP1/FadL family.</text>
</comment>